<accession>A0ABU7Z7A8</accession>
<dbReference type="Proteomes" id="UP001310387">
    <property type="component" value="Unassembled WGS sequence"/>
</dbReference>
<evidence type="ECO:0000259" key="1">
    <source>
        <dbReference type="PROSITE" id="PS51186"/>
    </source>
</evidence>
<dbReference type="EMBL" id="JBAGLP010000117">
    <property type="protein sequence ID" value="MEG3615356.1"/>
    <property type="molecule type" value="Genomic_DNA"/>
</dbReference>
<keyword evidence="3" id="KW-1185">Reference proteome</keyword>
<comment type="caution">
    <text evidence="2">The sequence shown here is derived from an EMBL/GenBank/DDBJ whole genome shotgun (WGS) entry which is preliminary data.</text>
</comment>
<dbReference type="CDD" id="cd04301">
    <property type="entry name" value="NAT_SF"/>
    <property type="match status" value="1"/>
</dbReference>
<dbReference type="RefSeq" id="WP_332902012.1">
    <property type="nucleotide sequence ID" value="NZ_JBAGLP010000117.1"/>
</dbReference>
<dbReference type="InterPro" id="IPR000182">
    <property type="entry name" value="GNAT_dom"/>
</dbReference>
<dbReference type="InterPro" id="IPR016181">
    <property type="entry name" value="Acyl_CoA_acyltransferase"/>
</dbReference>
<reference evidence="2" key="1">
    <citation type="journal article" date="2024" name="Antonie Van Leeuwenhoek">
        <title>Isoptericola haloaureus sp. nov., a dimorphic actinobacterium isolated from mangrove sediments of southeast India, implicating biosaline agricultural significance through nitrogen fixation and salt tolerance genes.</title>
        <authorList>
            <person name="Prathaban M."/>
            <person name="Prathiviraj R."/>
            <person name="Ravichandran M."/>
            <person name="Natarajan S.D."/>
            <person name="Sobanaa M."/>
            <person name="Hari Krishna Kumar S."/>
            <person name="Chandrasekar V."/>
            <person name="Selvin J."/>
        </authorList>
    </citation>
    <scope>NUCLEOTIDE SEQUENCE</scope>
    <source>
        <strain evidence="2">MP1014</strain>
    </source>
</reference>
<evidence type="ECO:0000313" key="2">
    <source>
        <dbReference type="EMBL" id="MEG3615356.1"/>
    </source>
</evidence>
<dbReference type="Pfam" id="PF13508">
    <property type="entry name" value="Acetyltransf_7"/>
    <property type="match status" value="1"/>
</dbReference>
<name>A0ABU7Z7A8_9MICO</name>
<gene>
    <name evidence="2" type="ORF">V5O49_09515</name>
</gene>
<organism evidence="2 3">
    <name type="scientific">Isoptericola haloaureus</name>
    <dbReference type="NCBI Taxonomy" id="1542902"/>
    <lineage>
        <taxon>Bacteria</taxon>
        <taxon>Bacillati</taxon>
        <taxon>Actinomycetota</taxon>
        <taxon>Actinomycetes</taxon>
        <taxon>Micrococcales</taxon>
        <taxon>Promicromonosporaceae</taxon>
        <taxon>Isoptericola</taxon>
    </lineage>
</organism>
<dbReference type="Gene3D" id="3.40.630.30">
    <property type="match status" value="1"/>
</dbReference>
<protein>
    <submittedName>
        <fullName evidence="2">GNAT family N-acetyltransferase</fullName>
    </submittedName>
</protein>
<dbReference type="InterPro" id="IPR052523">
    <property type="entry name" value="Trichothecene_AcTrans"/>
</dbReference>
<dbReference type="SUPFAM" id="SSF55729">
    <property type="entry name" value="Acyl-CoA N-acyltransferases (Nat)"/>
    <property type="match status" value="1"/>
</dbReference>
<sequence>MTVLVEPAGEAEIEAGARLIAESFRDDAVVRRIVPGDHDRVARLTDVYTAALRTGACVSGTVDVARAGPGGPILGVAAWEGPERRRHLPTELRELPRYLRALGLRHLPAVRSRLARWARQRPATAHWYLADLALSPAARGRGVGSALIAHRLGVVDAQARPAYLEATGPGNQRLYERFGFRAQGPVADDADAPVGMLRPAAEE</sequence>
<dbReference type="PANTHER" id="PTHR42791">
    <property type="entry name" value="GNAT FAMILY ACETYLTRANSFERASE"/>
    <property type="match status" value="1"/>
</dbReference>
<evidence type="ECO:0000313" key="3">
    <source>
        <dbReference type="Proteomes" id="UP001310387"/>
    </source>
</evidence>
<proteinExistence type="predicted"/>
<reference evidence="2" key="2">
    <citation type="submission" date="2024-02" db="EMBL/GenBank/DDBJ databases">
        <authorList>
            <person name="Prathaban M."/>
            <person name="Mythili R."/>
            <person name="Sharmila Devi N."/>
            <person name="Sobanaa M."/>
            <person name="Prathiviraj R."/>
            <person name="Selvin J."/>
        </authorList>
    </citation>
    <scope>NUCLEOTIDE SEQUENCE</scope>
    <source>
        <strain evidence="2">MP1014</strain>
    </source>
</reference>
<feature type="domain" description="N-acetyltransferase" evidence="1">
    <location>
        <begin position="62"/>
        <end position="201"/>
    </location>
</feature>
<dbReference type="PANTHER" id="PTHR42791:SF1">
    <property type="entry name" value="N-ACETYLTRANSFERASE DOMAIN-CONTAINING PROTEIN"/>
    <property type="match status" value="1"/>
</dbReference>
<dbReference type="PROSITE" id="PS51186">
    <property type="entry name" value="GNAT"/>
    <property type="match status" value="1"/>
</dbReference>